<reference evidence="2 3" key="1">
    <citation type="journal article" date="2018" name="Sci. Rep.">
        <title>Genomic signatures of local adaptation to the degree of environmental predictability in rotifers.</title>
        <authorList>
            <person name="Franch-Gras L."/>
            <person name="Hahn C."/>
            <person name="Garcia-Roger E.M."/>
            <person name="Carmona M.J."/>
            <person name="Serra M."/>
            <person name="Gomez A."/>
        </authorList>
    </citation>
    <scope>NUCLEOTIDE SEQUENCE [LARGE SCALE GENOMIC DNA]</scope>
    <source>
        <strain evidence="2">HYR1</strain>
    </source>
</reference>
<keyword evidence="1" id="KW-1133">Transmembrane helix</keyword>
<feature type="transmembrane region" description="Helical" evidence="1">
    <location>
        <begin position="116"/>
        <end position="133"/>
    </location>
</feature>
<dbReference type="EMBL" id="REGN01003389">
    <property type="protein sequence ID" value="RNA22851.1"/>
    <property type="molecule type" value="Genomic_DNA"/>
</dbReference>
<comment type="caution">
    <text evidence="2">The sequence shown here is derived from an EMBL/GenBank/DDBJ whole genome shotgun (WGS) entry which is preliminary data.</text>
</comment>
<accession>A0A3M7RH30</accession>
<dbReference type="AlphaFoldDB" id="A0A3M7RH30"/>
<keyword evidence="1" id="KW-0812">Transmembrane</keyword>
<keyword evidence="3" id="KW-1185">Reference proteome</keyword>
<proteinExistence type="predicted"/>
<evidence type="ECO:0000313" key="2">
    <source>
        <dbReference type="EMBL" id="RNA22851.1"/>
    </source>
</evidence>
<feature type="transmembrane region" description="Helical" evidence="1">
    <location>
        <begin position="32"/>
        <end position="50"/>
    </location>
</feature>
<gene>
    <name evidence="2" type="ORF">BpHYR1_052046</name>
</gene>
<sequence>MSTSVPDWQKPCLDHLCDERFGCINLIYELNYLWIGALLLSLGILEFYGVSRTKYKLENFTHLKRDLHQLYSLMQPRTSSRDFKDLKKIYFYSNQKEYCIKLITDIRKFHFLRIQNFSLIVLLVGQFNCIFQAKPSSEPKNKFEYFEPQIKSYFYFRVYILTVEISTIYRINNNYPDCQSMRLNILYQQKQASNKND</sequence>
<name>A0A3M7RH30_BRAPC</name>
<feature type="transmembrane region" description="Helical" evidence="1">
    <location>
        <begin position="153"/>
        <end position="172"/>
    </location>
</feature>
<organism evidence="2 3">
    <name type="scientific">Brachionus plicatilis</name>
    <name type="common">Marine rotifer</name>
    <name type="synonym">Brachionus muelleri</name>
    <dbReference type="NCBI Taxonomy" id="10195"/>
    <lineage>
        <taxon>Eukaryota</taxon>
        <taxon>Metazoa</taxon>
        <taxon>Spiralia</taxon>
        <taxon>Gnathifera</taxon>
        <taxon>Rotifera</taxon>
        <taxon>Eurotatoria</taxon>
        <taxon>Monogononta</taxon>
        <taxon>Pseudotrocha</taxon>
        <taxon>Ploima</taxon>
        <taxon>Brachionidae</taxon>
        <taxon>Brachionus</taxon>
    </lineage>
</organism>
<evidence type="ECO:0000313" key="3">
    <source>
        <dbReference type="Proteomes" id="UP000276133"/>
    </source>
</evidence>
<evidence type="ECO:0000256" key="1">
    <source>
        <dbReference type="SAM" id="Phobius"/>
    </source>
</evidence>
<keyword evidence="1" id="KW-0472">Membrane</keyword>
<dbReference type="Proteomes" id="UP000276133">
    <property type="component" value="Unassembled WGS sequence"/>
</dbReference>
<protein>
    <submittedName>
        <fullName evidence="2">Uncharacterized protein</fullName>
    </submittedName>
</protein>